<dbReference type="InterPro" id="IPR035897">
    <property type="entry name" value="Toll_tir_struct_dom_sf"/>
</dbReference>
<dbReference type="Proteomes" id="UP000477722">
    <property type="component" value="Unassembled WGS sequence"/>
</dbReference>
<comment type="caution">
    <text evidence="2">The sequence shown here is derived from an EMBL/GenBank/DDBJ whole genome shotgun (WGS) entry which is preliminary data.</text>
</comment>
<dbReference type="SUPFAM" id="SSF52200">
    <property type="entry name" value="Toll/Interleukin receptor TIR domain"/>
    <property type="match status" value="1"/>
</dbReference>
<evidence type="ECO:0000313" key="2">
    <source>
        <dbReference type="EMBL" id="NGO71039.1"/>
    </source>
</evidence>
<accession>A0A6G4X0G2</accession>
<evidence type="ECO:0000313" key="3">
    <source>
        <dbReference type="Proteomes" id="UP000477722"/>
    </source>
</evidence>
<keyword evidence="3" id="KW-1185">Reference proteome</keyword>
<organism evidence="2 3">
    <name type="scientific">Streptomyces boncukensis</name>
    <dbReference type="NCBI Taxonomy" id="2711219"/>
    <lineage>
        <taxon>Bacteria</taxon>
        <taxon>Bacillati</taxon>
        <taxon>Actinomycetota</taxon>
        <taxon>Actinomycetes</taxon>
        <taxon>Kitasatosporales</taxon>
        <taxon>Streptomycetaceae</taxon>
        <taxon>Streptomyces</taxon>
    </lineage>
</organism>
<name>A0A6G4X0G2_9ACTN</name>
<dbReference type="EMBL" id="JAAKZZ010000257">
    <property type="protein sequence ID" value="NGO71039.1"/>
    <property type="molecule type" value="Genomic_DNA"/>
</dbReference>
<dbReference type="RefSeq" id="WP_165300686.1">
    <property type="nucleotide sequence ID" value="NZ_JAAKZZ010000257.1"/>
</dbReference>
<evidence type="ECO:0000256" key="1">
    <source>
        <dbReference type="SAM" id="MobiDB-lite"/>
    </source>
</evidence>
<feature type="region of interest" description="Disordered" evidence="1">
    <location>
        <begin position="236"/>
        <end position="262"/>
    </location>
</feature>
<feature type="region of interest" description="Disordered" evidence="1">
    <location>
        <begin position="164"/>
        <end position="222"/>
    </location>
</feature>
<reference evidence="2 3" key="1">
    <citation type="submission" date="2020-02" db="EMBL/GenBank/DDBJ databases">
        <title>Whole-genome analyses of novel actinobacteria.</title>
        <authorList>
            <person name="Sahin N."/>
            <person name="Tatar D."/>
        </authorList>
    </citation>
    <scope>NUCLEOTIDE SEQUENCE [LARGE SCALE GENOMIC DNA]</scope>
    <source>
        <strain evidence="2 3">SB3404</strain>
    </source>
</reference>
<proteinExistence type="predicted"/>
<gene>
    <name evidence="2" type="ORF">G5C65_22295</name>
</gene>
<dbReference type="Gene3D" id="3.40.50.10140">
    <property type="entry name" value="Toll/interleukin-1 receptor homology (TIR) domain"/>
    <property type="match status" value="1"/>
</dbReference>
<protein>
    <submittedName>
        <fullName evidence="2">TIR domain-containing protein</fullName>
    </submittedName>
</protein>
<dbReference type="AlphaFoldDB" id="A0A6G4X0G2"/>
<sequence>MPEVFINYRTGDGDKTAAAIERELSHRFGSEQIFRAGKSIGPGELFDDTLLQNVRRSSVLLAVIGPRWLDAPDASDRGRRALDNRDDWVRREILEAISCGVQVVPVLDGRTMARLDRTALPAALARLADRQFLRLDIQRGSVDFEHLGNELARLVPRLAELDRTRAAGPPPAPPGGSANTTGDVSGPVVQANGDLRGQVAGTVINSPTGPVHAGQGDLNPRSVRFEGAVGNYVEHVENAGDSSFSPDIGHRPRRRTDDEDDA</sequence>